<feature type="compositionally biased region" description="Polar residues" evidence="1">
    <location>
        <begin position="45"/>
        <end position="58"/>
    </location>
</feature>
<dbReference type="VEuPathDB" id="TrichDB:TVAG_071090"/>
<gene>
    <name evidence="2" type="ORF">TVAG_071090</name>
</gene>
<evidence type="ECO:0000313" key="2">
    <source>
        <dbReference type="EMBL" id="EAY23445.1"/>
    </source>
</evidence>
<evidence type="ECO:0000313" key="3">
    <source>
        <dbReference type="Proteomes" id="UP000001542"/>
    </source>
</evidence>
<evidence type="ECO:0000256" key="1">
    <source>
        <dbReference type="SAM" id="MobiDB-lite"/>
    </source>
</evidence>
<dbReference type="EMBL" id="DS113178">
    <property type="protein sequence ID" value="EAY23445.1"/>
    <property type="molecule type" value="Genomic_DNA"/>
</dbReference>
<reference evidence="2" key="1">
    <citation type="submission" date="2006-10" db="EMBL/GenBank/DDBJ databases">
        <authorList>
            <person name="Amadeo P."/>
            <person name="Zhao Q."/>
            <person name="Wortman J."/>
            <person name="Fraser-Liggett C."/>
            <person name="Carlton J."/>
        </authorList>
    </citation>
    <scope>NUCLEOTIDE SEQUENCE</scope>
    <source>
        <strain evidence="2">G3</strain>
    </source>
</reference>
<dbReference type="RefSeq" id="XP_001584431.1">
    <property type="nucleotide sequence ID" value="XM_001584381.1"/>
</dbReference>
<dbReference type="InParanoid" id="A2D812"/>
<dbReference type="SMR" id="A2D812"/>
<dbReference type="Proteomes" id="UP000001542">
    <property type="component" value="Unassembled WGS sequence"/>
</dbReference>
<dbReference type="AlphaFoldDB" id="A2D812"/>
<dbReference type="VEuPathDB" id="TrichDB:TVAGG3_1045740"/>
<reference evidence="2" key="2">
    <citation type="journal article" date="2007" name="Science">
        <title>Draft genome sequence of the sexually transmitted pathogen Trichomonas vaginalis.</title>
        <authorList>
            <person name="Carlton J.M."/>
            <person name="Hirt R.P."/>
            <person name="Silva J.C."/>
            <person name="Delcher A.L."/>
            <person name="Schatz M."/>
            <person name="Zhao Q."/>
            <person name="Wortman J.R."/>
            <person name="Bidwell S.L."/>
            <person name="Alsmark U.C.M."/>
            <person name="Besteiro S."/>
            <person name="Sicheritz-Ponten T."/>
            <person name="Noel C.J."/>
            <person name="Dacks J.B."/>
            <person name="Foster P.G."/>
            <person name="Simillion C."/>
            <person name="Van de Peer Y."/>
            <person name="Miranda-Saavedra D."/>
            <person name="Barton G.J."/>
            <person name="Westrop G.D."/>
            <person name="Mueller S."/>
            <person name="Dessi D."/>
            <person name="Fiori P.L."/>
            <person name="Ren Q."/>
            <person name="Paulsen I."/>
            <person name="Zhang H."/>
            <person name="Bastida-Corcuera F.D."/>
            <person name="Simoes-Barbosa A."/>
            <person name="Brown M.T."/>
            <person name="Hayes R.D."/>
            <person name="Mukherjee M."/>
            <person name="Okumura C.Y."/>
            <person name="Schneider R."/>
            <person name="Smith A.J."/>
            <person name="Vanacova S."/>
            <person name="Villalvazo M."/>
            <person name="Haas B.J."/>
            <person name="Pertea M."/>
            <person name="Feldblyum T.V."/>
            <person name="Utterback T.R."/>
            <person name="Shu C.L."/>
            <person name="Osoegawa K."/>
            <person name="de Jong P.J."/>
            <person name="Hrdy I."/>
            <person name="Horvathova L."/>
            <person name="Zubacova Z."/>
            <person name="Dolezal P."/>
            <person name="Malik S.B."/>
            <person name="Logsdon J.M. Jr."/>
            <person name="Henze K."/>
            <person name="Gupta A."/>
            <person name="Wang C.C."/>
            <person name="Dunne R.L."/>
            <person name="Upcroft J.A."/>
            <person name="Upcroft P."/>
            <person name="White O."/>
            <person name="Salzberg S.L."/>
            <person name="Tang P."/>
            <person name="Chiu C.-H."/>
            <person name="Lee Y.-S."/>
            <person name="Embley T.M."/>
            <person name="Coombs G.H."/>
            <person name="Mottram J.C."/>
            <person name="Tachezy J."/>
            <person name="Fraser-Liggett C.M."/>
            <person name="Johnson P.J."/>
        </authorList>
    </citation>
    <scope>NUCLEOTIDE SEQUENCE [LARGE SCALE GENOMIC DNA]</scope>
    <source>
        <strain evidence="2">G3</strain>
    </source>
</reference>
<proteinExistence type="predicted"/>
<name>A2D812_TRIV3</name>
<organism evidence="2 3">
    <name type="scientific">Trichomonas vaginalis (strain ATCC PRA-98 / G3)</name>
    <dbReference type="NCBI Taxonomy" id="412133"/>
    <lineage>
        <taxon>Eukaryota</taxon>
        <taxon>Metamonada</taxon>
        <taxon>Parabasalia</taxon>
        <taxon>Trichomonadida</taxon>
        <taxon>Trichomonadidae</taxon>
        <taxon>Trichomonas</taxon>
    </lineage>
</organism>
<dbReference type="KEGG" id="tva:5469010"/>
<protein>
    <submittedName>
        <fullName evidence="2">Uncharacterized protein</fullName>
    </submittedName>
</protein>
<keyword evidence="3" id="KW-1185">Reference proteome</keyword>
<sequence length="87" mass="9533">MGCCLSAENQLDFQSISAVESVLDNLSANKSQYREEEAGPIQGPNPLTFQNVALSDTSSDIDEELIAEMTKSDEDEHPKKHKGKGKH</sequence>
<accession>A2D812</accession>
<feature type="region of interest" description="Disordered" evidence="1">
    <location>
        <begin position="33"/>
        <end position="87"/>
    </location>
</feature>